<dbReference type="VEuPathDB" id="FungiDB:Z518_07937"/>
<gene>
    <name evidence="4" type="ORF">Z518_07937</name>
</gene>
<dbReference type="EMBL" id="KN847480">
    <property type="protein sequence ID" value="KIX01998.1"/>
    <property type="molecule type" value="Genomic_DNA"/>
</dbReference>
<dbReference type="InterPro" id="IPR002347">
    <property type="entry name" value="SDR_fam"/>
</dbReference>
<protein>
    <submittedName>
        <fullName evidence="4">Rhinocladiella mackenziei CBS 650.93 unplaced genomic scaffold supercont1.6, whole genome shotgun sequence</fullName>
    </submittedName>
</protein>
<dbReference type="Gene3D" id="3.40.50.720">
    <property type="entry name" value="NAD(P)-binding Rossmann-like Domain"/>
    <property type="match status" value="1"/>
</dbReference>
<dbReference type="OrthoDB" id="1933717at2759"/>
<evidence type="ECO:0000256" key="2">
    <source>
        <dbReference type="ARBA" id="ARBA00023002"/>
    </source>
</evidence>
<keyword evidence="5" id="KW-1185">Reference proteome</keyword>
<dbReference type="InterPro" id="IPR036291">
    <property type="entry name" value="NAD(P)-bd_dom_sf"/>
</dbReference>
<dbReference type="Pfam" id="PF00106">
    <property type="entry name" value="adh_short"/>
    <property type="match status" value="1"/>
</dbReference>
<evidence type="ECO:0000256" key="3">
    <source>
        <dbReference type="RuleBase" id="RU000363"/>
    </source>
</evidence>
<dbReference type="GeneID" id="25296008"/>
<name>A0A0D2GUP4_9EURO</name>
<dbReference type="PANTHER" id="PTHR24322">
    <property type="entry name" value="PKSB"/>
    <property type="match status" value="1"/>
</dbReference>
<evidence type="ECO:0000313" key="5">
    <source>
        <dbReference type="Proteomes" id="UP000053617"/>
    </source>
</evidence>
<organism evidence="4 5">
    <name type="scientific">Rhinocladiella mackenziei CBS 650.93</name>
    <dbReference type="NCBI Taxonomy" id="1442369"/>
    <lineage>
        <taxon>Eukaryota</taxon>
        <taxon>Fungi</taxon>
        <taxon>Dikarya</taxon>
        <taxon>Ascomycota</taxon>
        <taxon>Pezizomycotina</taxon>
        <taxon>Eurotiomycetes</taxon>
        <taxon>Chaetothyriomycetidae</taxon>
        <taxon>Chaetothyriales</taxon>
        <taxon>Herpotrichiellaceae</taxon>
        <taxon>Rhinocladiella</taxon>
    </lineage>
</organism>
<accession>A0A0D2GUP4</accession>
<dbReference type="STRING" id="1442369.A0A0D2GUP4"/>
<proteinExistence type="inferred from homology"/>
<reference evidence="4 5" key="1">
    <citation type="submission" date="2015-01" db="EMBL/GenBank/DDBJ databases">
        <title>The Genome Sequence of Rhinocladiella mackenzie CBS 650.93.</title>
        <authorList>
            <consortium name="The Broad Institute Genomics Platform"/>
            <person name="Cuomo C."/>
            <person name="de Hoog S."/>
            <person name="Gorbushina A."/>
            <person name="Stielow B."/>
            <person name="Teixiera M."/>
            <person name="Abouelleil A."/>
            <person name="Chapman S.B."/>
            <person name="Priest M."/>
            <person name="Young S.K."/>
            <person name="Wortman J."/>
            <person name="Nusbaum C."/>
            <person name="Birren B."/>
        </authorList>
    </citation>
    <scope>NUCLEOTIDE SEQUENCE [LARGE SCALE GENOMIC DNA]</scope>
    <source>
        <strain evidence="4 5">CBS 650.93</strain>
    </source>
</reference>
<dbReference type="RefSeq" id="XP_013269134.1">
    <property type="nucleotide sequence ID" value="XM_013413680.1"/>
</dbReference>
<dbReference type="PRINTS" id="PR00080">
    <property type="entry name" value="SDRFAMILY"/>
</dbReference>
<keyword evidence="2" id="KW-0560">Oxidoreductase</keyword>
<dbReference type="HOGENOM" id="CLU_010194_8_1_1"/>
<dbReference type="Proteomes" id="UP000053617">
    <property type="component" value="Unassembled WGS sequence"/>
</dbReference>
<comment type="similarity">
    <text evidence="1 3">Belongs to the short-chain dehydrogenases/reductases (SDR) family.</text>
</comment>
<evidence type="ECO:0000313" key="4">
    <source>
        <dbReference type="EMBL" id="KIX01998.1"/>
    </source>
</evidence>
<dbReference type="SUPFAM" id="SSF51735">
    <property type="entry name" value="NAD(P)-binding Rossmann-fold domains"/>
    <property type="match status" value="1"/>
</dbReference>
<dbReference type="GO" id="GO:0016616">
    <property type="term" value="F:oxidoreductase activity, acting on the CH-OH group of donors, NAD or NADP as acceptor"/>
    <property type="evidence" value="ECO:0007669"/>
    <property type="project" value="TreeGrafter"/>
</dbReference>
<evidence type="ECO:0000256" key="1">
    <source>
        <dbReference type="ARBA" id="ARBA00006484"/>
    </source>
</evidence>
<dbReference type="AlphaFoldDB" id="A0A0D2GUP4"/>
<dbReference type="PRINTS" id="PR00081">
    <property type="entry name" value="GDHRDH"/>
</dbReference>
<dbReference type="PANTHER" id="PTHR24322:SF736">
    <property type="entry name" value="RETINOL DEHYDROGENASE 10"/>
    <property type="match status" value="1"/>
</dbReference>
<dbReference type="CDD" id="cd05233">
    <property type="entry name" value="SDR_c"/>
    <property type="match status" value="1"/>
</dbReference>
<sequence>MDPSKFGVSTIPLNHAPYGPLRPEKLAGVNKGKVAAVTGAARGIGRAISEHLALSGANLAILDLLVEPLAETKTLCEKYGVKVFMYACDVTDVEQVRAALKQIEGDLGPIDIMVNNAGISPGRPQWMESFEDFWKTIEINFKSAMVTTWAVLPGMRERKSGVIINIASRAATVDFPFAVGYNSSKAAVTRAVSTLQEEIDLDNLGDTIQLYALHPGGVYTAMAKTEPLPEMLEKYPALSQHGTDFKSLFKDPPELCGATCAYLGTGKAKEIRGMYFDCRQDIERVCAVGREKLQKDVLYTLKMDFIEGYQNEP</sequence>